<proteinExistence type="predicted"/>
<dbReference type="PANTHER" id="PTHR35572:SF7">
    <property type="entry name" value="PROTEIN CBG04538"/>
    <property type="match status" value="1"/>
</dbReference>
<feature type="signal peptide" evidence="1">
    <location>
        <begin position="1"/>
        <end position="18"/>
    </location>
</feature>
<comment type="caution">
    <text evidence="3">The sequence shown here is derived from an EMBL/GenBank/DDBJ whole genome shotgun (WGS) entry which is preliminary data.</text>
</comment>
<dbReference type="AlphaFoldDB" id="A0AA36CRR3"/>
<evidence type="ECO:0000313" key="4">
    <source>
        <dbReference type="Proteomes" id="UP001177023"/>
    </source>
</evidence>
<dbReference type="InterPro" id="IPR040282">
    <property type="entry name" value="Mig-18-like"/>
</dbReference>
<evidence type="ECO:0000259" key="2">
    <source>
        <dbReference type="Pfam" id="PF23003"/>
    </source>
</evidence>
<organism evidence="3 4">
    <name type="scientific">Mesorhabditis spiculigera</name>
    <dbReference type="NCBI Taxonomy" id="96644"/>
    <lineage>
        <taxon>Eukaryota</taxon>
        <taxon>Metazoa</taxon>
        <taxon>Ecdysozoa</taxon>
        <taxon>Nematoda</taxon>
        <taxon>Chromadorea</taxon>
        <taxon>Rhabditida</taxon>
        <taxon>Rhabditina</taxon>
        <taxon>Rhabditomorpha</taxon>
        <taxon>Rhabditoidea</taxon>
        <taxon>Rhabditidae</taxon>
        <taxon>Mesorhabditinae</taxon>
        <taxon>Mesorhabditis</taxon>
    </lineage>
</organism>
<feature type="non-terminal residue" evidence="3">
    <location>
        <position position="1"/>
    </location>
</feature>
<feature type="domain" description="Abnormal cell migration protein 18-like fibronectin type I" evidence="2">
    <location>
        <begin position="18"/>
        <end position="87"/>
    </location>
</feature>
<keyword evidence="1" id="KW-0732">Signal</keyword>
<name>A0AA36CRR3_9BILA</name>
<accession>A0AA36CRR3</accession>
<feature type="domain" description="Abnormal cell migration protein 18-like fibronectin type I" evidence="2">
    <location>
        <begin position="104"/>
        <end position="161"/>
    </location>
</feature>
<dbReference type="Pfam" id="PF23003">
    <property type="entry name" value="Fn1_2"/>
    <property type="match status" value="3"/>
</dbReference>
<sequence length="249" mass="27082">MHWLSVGVLAVLASSALGCRYKGNSYVNNETWEEKGAFRMKCIIESNGSWRTDVVGCLTPDGVEVPVKGKKSIGEHEWSCEQTADGHITLKQELGKNADCPGGHKRGDTWTEKSFEFRCDEGGQQKFVGCVTNTGVKIANGQSKELPGGMVVECKMFPNGTVSMNGVGKKADANCVDTEGKQHRVGEKWVQGKHFQMECKPHGETKMSGCVLPDGGVIAIDSVLTKGTMEYHCEMKGGALKFYSKPKNN</sequence>
<evidence type="ECO:0000256" key="1">
    <source>
        <dbReference type="SAM" id="SignalP"/>
    </source>
</evidence>
<feature type="domain" description="Abnormal cell migration protein 18-like fibronectin type I" evidence="2">
    <location>
        <begin position="174"/>
        <end position="238"/>
    </location>
</feature>
<feature type="chain" id="PRO_5041444757" description="Abnormal cell migration protein 18-like fibronectin type I domain-containing protein" evidence="1">
    <location>
        <begin position="19"/>
        <end position="249"/>
    </location>
</feature>
<dbReference type="InterPro" id="IPR055119">
    <property type="entry name" value="Mig18_Fn1"/>
</dbReference>
<dbReference type="EMBL" id="CATQJA010002621">
    <property type="protein sequence ID" value="CAJ0573593.1"/>
    <property type="molecule type" value="Genomic_DNA"/>
</dbReference>
<gene>
    <name evidence="3" type="ORF">MSPICULIGERA_LOCUS11947</name>
</gene>
<evidence type="ECO:0000313" key="3">
    <source>
        <dbReference type="EMBL" id="CAJ0573593.1"/>
    </source>
</evidence>
<dbReference type="Proteomes" id="UP001177023">
    <property type="component" value="Unassembled WGS sequence"/>
</dbReference>
<reference evidence="3" key="1">
    <citation type="submission" date="2023-06" db="EMBL/GenBank/DDBJ databases">
        <authorList>
            <person name="Delattre M."/>
        </authorList>
    </citation>
    <scope>NUCLEOTIDE SEQUENCE</scope>
    <source>
        <strain evidence="3">AF72</strain>
    </source>
</reference>
<dbReference type="PANTHER" id="PTHR35572">
    <property type="entry name" value="PROTEIN CBG04538-RELATED"/>
    <property type="match status" value="1"/>
</dbReference>
<keyword evidence="4" id="KW-1185">Reference proteome</keyword>
<protein>
    <recommendedName>
        <fullName evidence="2">Abnormal cell migration protein 18-like fibronectin type I domain-containing protein</fullName>
    </recommendedName>
</protein>